<accession>A0A392S8M6</accession>
<evidence type="ECO:0000313" key="1">
    <source>
        <dbReference type="EMBL" id="MCI44534.1"/>
    </source>
</evidence>
<reference evidence="1 2" key="1">
    <citation type="journal article" date="2018" name="Front. Plant Sci.">
        <title>Red Clover (Trifolium pratense) and Zigzag Clover (T. medium) - A Picture of Genomic Similarities and Differences.</title>
        <authorList>
            <person name="Dluhosova J."/>
            <person name="Istvanek J."/>
            <person name="Nedelnik J."/>
            <person name="Repkova J."/>
        </authorList>
    </citation>
    <scope>NUCLEOTIDE SEQUENCE [LARGE SCALE GENOMIC DNA]</scope>
    <source>
        <strain evidence="2">cv. 10/8</strain>
        <tissue evidence="1">Leaf</tissue>
    </source>
</reference>
<keyword evidence="2" id="KW-1185">Reference proteome</keyword>
<proteinExistence type="predicted"/>
<evidence type="ECO:0000313" key="2">
    <source>
        <dbReference type="Proteomes" id="UP000265520"/>
    </source>
</evidence>
<comment type="caution">
    <text evidence="1">The sequence shown here is derived from an EMBL/GenBank/DDBJ whole genome shotgun (WGS) entry which is preliminary data.</text>
</comment>
<dbReference type="AlphaFoldDB" id="A0A392S8M6"/>
<dbReference type="Proteomes" id="UP000265520">
    <property type="component" value="Unassembled WGS sequence"/>
</dbReference>
<feature type="non-terminal residue" evidence="1">
    <location>
        <position position="1"/>
    </location>
</feature>
<organism evidence="1 2">
    <name type="scientific">Trifolium medium</name>
    <dbReference type="NCBI Taxonomy" id="97028"/>
    <lineage>
        <taxon>Eukaryota</taxon>
        <taxon>Viridiplantae</taxon>
        <taxon>Streptophyta</taxon>
        <taxon>Embryophyta</taxon>
        <taxon>Tracheophyta</taxon>
        <taxon>Spermatophyta</taxon>
        <taxon>Magnoliopsida</taxon>
        <taxon>eudicotyledons</taxon>
        <taxon>Gunneridae</taxon>
        <taxon>Pentapetalae</taxon>
        <taxon>rosids</taxon>
        <taxon>fabids</taxon>
        <taxon>Fabales</taxon>
        <taxon>Fabaceae</taxon>
        <taxon>Papilionoideae</taxon>
        <taxon>50 kb inversion clade</taxon>
        <taxon>NPAAA clade</taxon>
        <taxon>Hologalegina</taxon>
        <taxon>IRL clade</taxon>
        <taxon>Trifolieae</taxon>
        <taxon>Trifolium</taxon>
    </lineage>
</organism>
<name>A0A392S8M6_9FABA</name>
<dbReference type="EMBL" id="LXQA010331932">
    <property type="protein sequence ID" value="MCI44534.1"/>
    <property type="molecule type" value="Genomic_DNA"/>
</dbReference>
<protein>
    <submittedName>
        <fullName evidence="1">Uncharacterized protein</fullName>
    </submittedName>
</protein>
<sequence length="25" mass="2792">ASCASMVGVSIILYEEYEEEEVLDL</sequence>